<comment type="caution">
    <text evidence="1">The sequence shown here is derived from an EMBL/GenBank/DDBJ whole genome shotgun (WGS) entry which is preliminary data.</text>
</comment>
<evidence type="ECO:0000313" key="1">
    <source>
        <dbReference type="EMBL" id="KZM26296.1"/>
    </source>
</evidence>
<accession>A0A163JDN1</accession>
<dbReference type="Proteomes" id="UP000076837">
    <property type="component" value="Unassembled WGS sequence"/>
</dbReference>
<protein>
    <recommendedName>
        <fullName evidence="3">F-box domain-containing protein</fullName>
    </recommendedName>
</protein>
<dbReference type="PANTHER" id="PTHR42085:SF8">
    <property type="entry name" value="F-BOX DOMAIN-CONTAINING PROTEIN"/>
    <property type="match status" value="1"/>
</dbReference>
<dbReference type="AlphaFoldDB" id="A0A163JDN1"/>
<keyword evidence="2" id="KW-1185">Reference proteome</keyword>
<evidence type="ECO:0008006" key="3">
    <source>
        <dbReference type="Google" id="ProtNLM"/>
    </source>
</evidence>
<name>A0A163JDN1_DIDRA</name>
<dbReference type="PANTHER" id="PTHR42085">
    <property type="entry name" value="F-BOX DOMAIN-CONTAINING PROTEIN"/>
    <property type="match status" value="1"/>
</dbReference>
<evidence type="ECO:0000313" key="2">
    <source>
        <dbReference type="Proteomes" id="UP000076837"/>
    </source>
</evidence>
<gene>
    <name evidence="1" type="ORF">ST47_g2601</name>
</gene>
<dbReference type="EMBL" id="JYNV01000110">
    <property type="protein sequence ID" value="KZM26296.1"/>
    <property type="molecule type" value="Genomic_DNA"/>
</dbReference>
<proteinExistence type="predicted"/>
<reference evidence="1 2" key="1">
    <citation type="journal article" date="2016" name="Sci. Rep.">
        <title>Draft genome sequencing and secretome analysis of fungal phytopathogen Ascochyta rabiei provides insight into the necrotrophic effector repertoire.</title>
        <authorList>
            <person name="Verma S."/>
            <person name="Gazara R.K."/>
            <person name="Nizam S."/>
            <person name="Parween S."/>
            <person name="Chattopadhyay D."/>
            <person name="Verma P.K."/>
        </authorList>
    </citation>
    <scope>NUCLEOTIDE SEQUENCE [LARGE SCALE GENOMIC DNA]</scope>
    <source>
        <strain evidence="1 2">ArDII</strain>
    </source>
</reference>
<sequence>MEFSSVGARPKCDCDSELPSFDPSLREHAESEQSAPLTVWSIDDHGTPGITPHFYHGRAVHEKTAWGHGVPVPETRSEDNLLIGPLRSRGKMVTTASAAPVAPVVDTSYADSGHNASSEPFPPFLRLPRELRDQIYNHALGIPDKRSDRALRIERRNLKHFKPSAAALLLVLHHECFLLNQQVAREALEVLFKHHVVFLSCGPFVLKSLLEAVEQQDGPGRQWLKWLKSIELDWVTFPDLRMYPPDRTHGKDEWWFEQEAEDDGMEIDVDYIRGAAYNGHYDEHDHTGGYYDDNFYDPSDASLYPAYHHQPPVINPNAPANDIFGFADHNPFIDAEETYHPSSWSNTINDLSTKLDLLVTMEVTPLFSYLSSPTFPSLTSITLPLYFISRESYLHRQHSRPGYTLPLKVRYWVHVAAHALSTLHSSTSLREVRIKYMPWDIWASMDSYDDLHRIVARGVWFDDPVVDGDGGEREYEGKAFRCMWDQLEDNTMREGEPSGLRRSDLQTRITFVKWDGEMDSYRVGDELEVVFTRTRRSVQEE</sequence>
<dbReference type="InterPro" id="IPR038883">
    <property type="entry name" value="AN11006-like"/>
</dbReference>
<organism evidence="1 2">
    <name type="scientific">Didymella rabiei</name>
    <name type="common">Chickpea ascochyta blight fungus</name>
    <name type="synonym">Mycosphaerella rabiei</name>
    <dbReference type="NCBI Taxonomy" id="5454"/>
    <lineage>
        <taxon>Eukaryota</taxon>
        <taxon>Fungi</taxon>
        <taxon>Dikarya</taxon>
        <taxon>Ascomycota</taxon>
        <taxon>Pezizomycotina</taxon>
        <taxon>Dothideomycetes</taxon>
        <taxon>Pleosporomycetidae</taxon>
        <taxon>Pleosporales</taxon>
        <taxon>Pleosporineae</taxon>
        <taxon>Didymellaceae</taxon>
        <taxon>Ascochyta</taxon>
    </lineage>
</organism>